<reference evidence="2 3" key="1">
    <citation type="submission" date="2018-10" db="EMBL/GenBank/DDBJ databases">
        <authorList>
            <person name="Ekblom R."/>
            <person name="Jareborg N."/>
        </authorList>
    </citation>
    <scope>NUCLEOTIDE SEQUENCE [LARGE SCALE GENOMIC DNA]</scope>
    <source>
        <tissue evidence="2">Muscle</tissue>
    </source>
</reference>
<feature type="region of interest" description="Disordered" evidence="1">
    <location>
        <begin position="1"/>
        <end position="37"/>
    </location>
</feature>
<feature type="compositionally biased region" description="Basic and acidic residues" evidence="1">
    <location>
        <begin position="1"/>
        <end position="18"/>
    </location>
</feature>
<evidence type="ECO:0000313" key="2">
    <source>
        <dbReference type="EMBL" id="VCW85550.1"/>
    </source>
</evidence>
<proteinExistence type="predicted"/>
<feature type="compositionally biased region" description="Gly residues" evidence="1">
    <location>
        <begin position="19"/>
        <end position="29"/>
    </location>
</feature>
<comment type="caution">
    <text evidence="2">The sequence shown here is derived from an EMBL/GenBank/DDBJ whole genome shotgun (WGS) entry which is preliminary data.</text>
</comment>
<organism evidence="2 3">
    <name type="scientific">Gulo gulo</name>
    <name type="common">Wolverine</name>
    <name type="synonym">Gluton</name>
    <dbReference type="NCBI Taxonomy" id="48420"/>
    <lineage>
        <taxon>Eukaryota</taxon>
        <taxon>Metazoa</taxon>
        <taxon>Chordata</taxon>
        <taxon>Craniata</taxon>
        <taxon>Vertebrata</taxon>
        <taxon>Euteleostomi</taxon>
        <taxon>Mammalia</taxon>
        <taxon>Eutheria</taxon>
        <taxon>Laurasiatheria</taxon>
        <taxon>Carnivora</taxon>
        <taxon>Caniformia</taxon>
        <taxon>Musteloidea</taxon>
        <taxon>Mustelidae</taxon>
        <taxon>Guloninae</taxon>
        <taxon>Gulo</taxon>
    </lineage>
</organism>
<dbReference type="Proteomes" id="UP000269945">
    <property type="component" value="Unassembled WGS sequence"/>
</dbReference>
<accession>A0A9X9LT27</accession>
<keyword evidence="3" id="KW-1185">Reference proteome</keyword>
<dbReference type="AlphaFoldDB" id="A0A9X9LT27"/>
<protein>
    <submittedName>
        <fullName evidence="2">Uncharacterized protein</fullName>
    </submittedName>
</protein>
<evidence type="ECO:0000313" key="3">
    <source>
        <dbReference type="Proteomes" id="UP000269945"/>
    </source>
</evidence>
<name>A0A9X9LT27_GULGU</name>
<sequence length="91" mass="9502">EAGREEPSLPGRVGRELGARGGRGDGGAGQRRRRKRALAPGRCLRCPAKDVGEPAGQTRGGSTEGVEITTLLQGIMCWRGGLGLLCVYVSV</sequence>
<feature type="non-terminal residue" evidence="2">
    <location>
        <position position="91"/>
    </location>
</feature>
<dbReference type="EMBL" id="CYRY02015647">
    <property type="protein sequence ID" value="VCW85550.1"/>
    <property type="molecule type" value="Genomic_DNA"/>
</dbReference>
<gene>
    <name evidence="2" type="ORF">BN2614_LOCUS5</name>
</gene>
<evidence type="ECO:0000256" key="1">
    <source>
        <dbReference type="SAM" id="MobiDB-lite"/>
    </source>
</evidence>